<evidence type="ECO:0008006" key="3">
    <source>
        <dbReference type="Google" id="ProtNLM"/>
    </source>
</evidence>
<keyword evidence="2" id="KW-1185">Reference proteome</keyword>
<comment type="caution">
    <text evidence="1">The sequence shown here is derived from an EMBL/GenBank/DDBJ whole genome shotgun (WGS) entry which is preliminary data.</text>
</comment>
<organism evidence="1 2">
    <name type="scientific">Fictibacillus aquaticus</name>
    <dbReference type="NCBI Taxonomy" id="2021314"/>
    <lineage>
        <taxon>Bacteria</taxon>
        <taxon>Bacillati</taxon>
        <taxon>Bacillota</taxon>
        <taxon>Bacilli</taxon>
        <taxon>Bacillales</taxon>
        <taxon>Fictibacillaceae</taxon>
        <taxon>Fictibacillus</taxon>
    </lineage>
</organism>
<accession>A0A235FDQ7</accession>
<protein>
    <recommendedName>
        <fullName evidence="3">DUF1797 domain-containing protein</fullName>
    </recommendedName>
</protein>
<evidence type="ECO:0000313" key="2">
    <source>
        <dbReference type="Proteomes" id="UP000215059"/>
    </source>
</evidence>
<dbReference type="AlphaFoldDB" id="A0A235FDQ7"/>
<proteinExistence type="predicted"/>
<sequence>MNQQSIVFILAELQTSPYAESEVTHTFSHENQELFTLSYSKTHQTFSIFCTATSHREQYAKIQDATEAITALMK</sequence>
<dbReference type="RefSeq" id="WP_094251412.1">
    <property type="nucleotide sequence ID" value="NZ_JBHLXL010000001.1"/>
</dbReference>
<dbReference type="Proteomes" id="UP000215059">
    <property type="component" value="Unassembled WGS sequence"/>
</dbReference>
<evidence type="ECO:0000313" key="1">
    <source>
        <dbReference type="EMBL" id="OYD59451.1"/>
    </source>
</evidence>
<reference evidence="1 2" key="1">
    <citation type="submission" date="2017-07" db="EMBL/GenBank/DDBJ databases">
        <title>Fictibacillus sp. nov. GDSW-R2A3 Genome sequencing and assembly.</title>
        <authorList>
            <person name="Mayilraj S."/>
        </authorList>
    </citation>
    <scope>NUCLEOTIDE SEQUENCE [LARGE SCALE GENOMIC DNA]</scope>
    <source>
        <strain evidence="1 2">GDSW-R2A3</strain>
    </source>
</reference>
<dbReference type="EMBL" id="NOII01000001">
    <property type="protein sequence ID" value="OYD59451.1"/>
    <property type="molecule type" value="Genomic_DNA"/>
</dbReference>
<name>A0A235FDQ7_9BACL</name>
<gene>
    <name evidence="1" type="ORF">CGZ90_06060</name>
</gene>
<dbReference type="OrthoDB" id="2970175at2"/>